<feature type="chain" id="PRO_5002821869" evidence="2">
    <location>
        <begin position="22"/>
        <end position="131"/>
    </location>
</feature>
<dbReference type="AlphaFoldDB" id="B4R9V2"/>
<organism evidence="3 4">
    <name type="scientific">Phenylobacterium zucineum (strain HLK1)</name>
    <dbReference type="NCBI Taxonomy" id="450851"/>
    <lineage>
        <taxon>Bacteria</taxon>
        <taxon>Pseudomonadati</taxon>
        <taxon>Pseudomonadota</taxon>
        <taxon>Alphaproteobacteria</taxon>
        <taxon>Caulobacterales</taxon>
        <taxon>Caulobacteraceae</taxon>
        <taxon>Phenylobacterium</taxon>
    </lineage>
</organism>
<dbReference type="Gene3D" id="2.40.50.320">
    <property type="entry name" value="Copper binding periplasmic protein CusF"/>
    <property type="match status" value="1"/>
</dbReference>
<evidence type="ECO:0000313" key="3">
    <source>
        <dbReference type="EMBL" id="ACG77866.1"/>
    </source>
</evidence>
<keyword evidence="2" id="KW-0732">Signal</keyword>
<feature type="region of interest" description="Disordered" evidence="1">
    <location>
        <begin position="22"/>
        <end position="65"/>
    </location>
</feature>
<dbReference type="Pfam" id="PF11604">
    <property type="entry name" value="CusF_Ec"/>
    <property type="match status" value="1"/>
</dbReference>
<gene>
    <name evidence="3" type="ordered locus">PHZ_c1453</name>
</gene>
<dbReference type="RefSeq" id="WP_012522010.1">
    <property type="nucleotide sequence ID" value="NC_011144.1"/>
</dbReference>
<dbReference type="eggNOG" id="COG5569">
    <property type="taxonomic scope" value="Bacteria"/>
</dbReference>
<dbReference type="InterPro" id="IPR042230">
    <property type="entry name" value="CusF_sf"/>
</dbReference>
<protein>
    <submittedName>
        <fullName evidence="3">Putative copper efflux system periplasmic protein CusF</fullName>
    </submittedName>
</protein>
<dbReference type="STRING" id="450851.PHZ_c1453"/>
<accession>B4R9V2</accession>
<dbReference type="Proteomes" id="UP000001868">
    <property type="component" value="Chromosome"/>
</dbReference>
<dbReference type="KEGG" id="pzu:PHZ_c1453"/>
<dbReference type="EMBL" id="CP000747">
    <property type="protein sequence ID" value="ACG77866.1"/>
    <property type="molecule type" value="Genomic_DNA"/>
</dbReference>
<name>B4R9V2_PHEZH</name>
<dbReference type="InterPro" id="IPR021647">
    <property type="entry name" value="CusF_Ec"/>
</dbReference>
<dbReference type="HOGENOM" id="CLU_140852_2_2_5"/>
<reference evidence="3 4" key="1">
    <citation type="journal article" date="2008" name="BMC Genomics">
        <title>Complete genome of Phenylobacterium zucineum - a novel facultative intracellular bacterium isolated from human erythroleukemia cell line K562.</title>
        <authorList>
            <person name="Luo Y."/>
            <person name="Xu X."/>
            <person name="Ding Z."/>
            <person name="Liu Z."/>
            <person name="Zhang B."/>
            <person name="Yan Z."/>
            <person name="Sun J."/>
            <person name="Hu S."/>
            <person name="Hu X."/>
        </authorList>
    </citation>
    <scope>NUCLEOTIDE SEQUENCE [LARGE SCALE GENOMIC DNA]</scope>
    <source>
        <strain evidence="3 4">HLK1</strain>
    </source>
</reference>
<feature type="signal peptide" evidence="2">
    <location>
        <begin position="1"/>
        <end position="21"/>
    </location>
</feature>
<dbReference type="PROSITE" id="PS51257">
    <property type="entry name" value="PROKAR_LIPOPROTEIN"/>
    <property type="match status" value="1"/>
</dbReference>
<feature type="compositionally biased region" description="Low complexity" evidence="1">
    <location>
        <begin position="22"/>
        <end position="41"/>
    </location>
</feature>
<dbReference type="OrthoDB" id="5771277at2"/>
<proteinExistence type="predicted"/>
<evidence type="ECO:0000313" key="4">
    <source>
        <dbReference type="Proteomes" id="UP000001868"/>
    </source>
</evidence>
<evidence type="ECO:0000256" key="2">
    <source>
        <dbReference type="SAM" id="SignalP"/>
    </source>
</evidence>
<evidence type="ECO:0000256" key="1">
    <source>
        <dbReference type="SAM" id="MobiDB-lite"/>
    </source>
</evidence>
<sequence>MKRACLTAAVLSAALGLAACGQGTEPPAEATPAPETAASPANGGDSTTGMNMASAEAGKTAKGTGTVTAVDPAAGTITIAHGPIPEAGWPAMTMGFKAAPAVVRDVEVGDKVAFDLRLENGAGEITAIRKP</sequence>
<keyword evidence="4" id="KW-1185">Reference proteome</keyword>